<dbReference type="EMBL" id="CP001291">
    <property type="protein sequence ID" value="ACK70113.1"/>
    <property type="molecule type" value="Genomic_DNA"/>
</dbReference>
<evidence type="ECO:0000313" key="12">
    <source>
        <dbReference type="Proteomes" id="UP000002384"/>
    </source>
</evidence>
<feature type="domain" description="Cas12f1-like TNB" evidence="9">
    <location>
        <begin position="337"/>
        <end position="401"/>
    </location>
</feature>
<dbReference type="eggNOG" id="COG0675">
    <property type="taxonomic scope" value="Bacteria"/>
</dbReference>
<dbReference type="GO" id="GO:0003677">
    <property type="term" value="F:DNA binding"/>
    <property type="evidence" value="ECO:0007669"/>
    <property type="project" value="UniProtKB-KW"/>
</dbReference>
<dbReference type="GO" id="GO:0032196">
    <property type="term" value="P:transposition"/>
    <property type="evidence" value="ECO:0007669"/>
    <property type="project" value="UniProtKB-KW"/>
</dbReference>
<evidence type="ECO:0000256" key="3">
    <source>
        <dbReference type="ARBA" id="ARBA00022723"/>
    </source>
</evidence>
<dbReference type="GO" id="GO:0006310">
    <property type="term" value="P:DNA recombination"/>
    <property type="evidence" value="ECO:0007669"/>
    <property type="project" value="UniProtKB-KW"/>
</dbReference>
<organism evidence="11 12">
    <name type="scientific">Gloeothece citriformis (strain PCC 7424)</name>
    <name type="common">Cyanothece sp. (strain PCC 7424)</name>
    <dbReference type="NCBI Taxonomy" id="65393"/>
    <lineage>
        <taxon>Bacteria</taxon>
        <taxon>Bacillati</taxon>
        <taxon>Cyanobacteriota</taxon>
        <taxon>Cyanophyceae</taxon>
        <taxon>Oscillatoriophycideae</taxon>
        <taxon>Chroococcales</taxon>
        <taxon>Aphanothecaceae</taxon>
        <taxon>Gloeothece</taxon>
        <taxon>Gloeothece citriformis</taxon>
    </lineage>
</organism>
<dbReference type="RefSeq" id="WP_012599057.1">
    <property type="nucleotide sequence ID" value="NC_011729.1"/>
</dbReference>
<feature type="domain" description="Transposase putative helix-turn-helix" evidence="10">
    <location>
        <begin position="4"/>
        <end position="48"/>
    </location>
</feature>
<dbReference type="Pfam" id="PF01385">
    <property type="entry name" value="OrfB_IS605"/>
    <property type="match status" value="1"/>
</dbReference>
<dbReference type="Pfam" id="PF12323">
    <property type="entry name" value="HTH_OrfB_IS605"/>
    <property type="match status" value="1"/>
</dbReference>
<evidence type="ECO:0000256" key="4">
    <source>
        <dbReference type="ARBA" id="ARBA00022833"/>
    </source>
</evidence>
<dbReference type="NCBIfam" id="NF040570">
    <property type="entry name" value="guided_TnpB"/>
    <property type="match status" value="1"/>
</dbReference>
<keyword evidence="4" id="KW-0862">Zinc</keyword>
<evidence type="ECO:0000259" key="8">
    <source>
        <dbReference type="Pfam" id="PF01385"/>
    </source>
</evidence>
<dbReference type="STRING" id="65393.PCC7424_1677"/>
<evidence type="ECO:0000313" key="11">
    <source>
        <dbReference type="EMBL" id="ACK70113.1"/>
    </source>
</evidence>
<keyword evidence="6" id="KW-0233">DNA recombination</keyword>
<keyword evidence="12" id="KW-1185">Reference proteome</keyword>
<evidence type="ECO:0000259" key="9">
    <source>
        <dbReference type="Pfam" id="PF07282"/>
    </source>
</evidence>
<dbReference type="InterPro" id="IPR001959">
    <property type="entry name" value="Transposase"/>
</dbReference>
<reference evidence="12" key="1">
    <citation type="journal article" date="2011" name="MBio">
        <title>Novel metabolic attributes of the genus Cyanothece, comprising a group of unicellular nitrogen-fixing Cyanobacteria.</title>
        <authorList>
            <person name="Bandyopadhyay A."/>
            <person name="Elvitigala T."/>
            <person name="Welsh E."/>
            <person name="Stockel J."/>
            <person name="Liberton M."/>
            <person name="Min H."/>
            <person name="Sherman L.A."/>
            <person name="Pakrasi H.B."/>
        </authorList>
    </citation>
    <scope>NUCLEOTIDE SEQUENCE [LARGE SCALE GENOMIC DNA]</scope>
    <source>
        <strain evidence="12">PCC 7424</strain>
    </source>
</reference>
<accession>B7KB03</accession>
<protein>
    <submittedName>
        <fullName evidence="11">Putative transposase IS605 family</fullName>
    </submittedName>
</protein>
<sequence>MSSMRIAHQYRLLPTTNQKATINRWLDMLRHQYNHLLSDRFNWWECNRSPVNSCPLVCHLPELREQPDYYSQKRSLVELKDSRPWYKDIHSQVLQNCVERVKLAMNRFIKRDSKGQKSGKPRFKAKNRYRTFTYPQGDNKWIVGNKINLPKIGLIKVIWHRPIPDGFTVKTVSITKKADGFYVTLSLEDKTISDFIPVEILPTMGNSIGIDMGLEKFATTSDGVLIEPSKFLRKNEEKLNSLQSKASSRPKKSRARKLLYKKVAKLHQKIARQRKQFHFEESQKLLSRADVIFVEDLSVKNMSRRCKPKIDEKGNYLPNGQSAKSGLNKSFADAGLSQFVEILSFKAEKAGLKVIKVDPKGTSQHCSNCLEKVPKELSDRWHCCPFCSTILDRDLNSAILIKKVGLGIASLKNAQPTPKGRKRSPRRTASAVGDGSMSLKMIMSKAHPN</sequence>
<gene>
    <name evidence="11" type="ordered locus">PCC7424_1677</name>
</gene>
<dbReference type="Pfam" id="PF07282">
    <property type="entry name" value="Cas12f1-like_TNB"/>
    <property type="match status" value="1"/>
</dbReference>
<proteinExistence type="inferred from homology"/>
<dbReference type="InterPro" id="IPR021027">
    <property type="entry name" value="Transposase_put_HTH"/>
</dbReference>
<keyword evidence="3" id="KW-0479">Metal-binding</keyword>
<keyword evidence="5" id="KW-0238">DNA-binding</keyword>
<evidence type="ECO:0000256" key="6">
    <source>
        <dbReference type="ARBA" id="ARBA00023172"/>
    </source>
</evidence>
<evidence type="ECO:0000256" key="2">
    <source>
        <dbReference type="ARBA" id="ARBA00022578"/>
    </source>
</evidence>
<feature type="domain" description="Probable transposase IS891/IS1136/IS1341" evidence="8">
    <location>
        <begin position="203"/>
        <end position="304"/>
    </location>
</feature>
<dbReference type="KEGG" id="cyc:PCC7424_1677"/>
<feature type="region of interest" description="Disordered" evidence="7">
    <location>
        <begin position="412"/>
        <end position="434"/>
    </location>
</feature>
<dbReference type="GO" id="GO:0046872">
    <property type="term" value="F:metal ion binding"/>
    <property type="evidence" value="ECO:0007669"/>
    <property type="project" value="UniProtKB-KW"/>
</dbReference>
<comment type="similarity">
    <text evidence="1">In the C-terminal section; belongs to the transposase 35 family.</text>
</comment>
<evidence type="ECO:0000256" key="7">
    <source>
        <dbReference type="SAM" id="MobiDB-lite"/>
    </source>
</evidence>
<dbReference type="InterPro" id="IPR010095">
    <property type="entry name" value="Cas12f1-like_TNB"/>
</dbReference>
<evidence type="ECO:0000256" key="1">
    <source>
        <dbReference type="ARBA" id="ARBA00008761"/>
    </source>
</evidence>
<name>B7KB03_GLOC7</name>
<evidence type="ECO:0000256" key="5">
    <source>
        <dbReference type="ARBA" id="ARBA00023125"/>
    </source>
</evidence>
<dbReference type="AlphaFoldDB" id="B7KB03"/>
<evidence type="ECO:0000259" key="10">
    <source>
        <dbReference type="Pfam" id="PF12323"/>
    </source>
</evidence>
<keyword evidence="2" id="KW-0815">Transposition</keyword>
<dbReference type="Proteomes" id="UP000002384">
    <property type="component" value="Chromosome"/>
</dbReference>
<dbReference type="HOGENOM" id="CLU_032903_0_1_3"/>